<dbReference type="InterPro" id="IPR036628">
    <property type="entry name" value="Clp_N_dom_sf"/>
</dbReference>
<dbReference type="RefSeq" id="WP_344944778.1">
    <property type="nucleotide sequence ID" value="NZ_BAAAZR010000018.1"/>
</dbReference>
<name>A0ABP7IPN4_9ACTN</name>
<evidence type="ECO:0000313" key="3">
    <source>
        <dbReference type="EMBL" id="GAA3823334.1"/>
    </source>
</evidence>
<dbReference type="Proteomes" id="UP001500888">
    <property type="component" value="Unassembled WGS sequence"/>
</dbReference>
<gene>
    <name evidence="3" type="ORF">GCM10022226_49870</name>
</gene>
<feature type="domain" description="Clp R" evidence="2">
    <location>
        <begin position="2"/>
        <end position="186"/>
    </location>
</feature>
<comment type="caution">
    <text evidence="3">The sequence shown here is derived from an EMBL/GenBank/DDBJ whole genome shotgun (WGS) entry which is preliminary data.</text>
</comment>
<evidence type="ECO:0000313" key="4">
    <source>
        <dbReference type="Proteomes" id="UP001500888"/>
    </source>
</evidence>
<reference evidence="4" key="1">
    <citation type="journal article" date="2019" name="Int. J. Syst. Evol. Microbiol.">
        <title>The Global Catalogue of Microorganisms (GCM) 10K type strain sequencing project: providing services to taxonomists for standard genome sequencing and annotation.</title>
        <authorList>
            <consortium name="The Broad Institute Genomics Platform"/>
            <consortium name="The Broad Institute Genome Sequencing Center for Infectious Disease"/>
            <person name="Wu L."/>
            <person name="Ma J."/>
        </authorList>
    </citation>
    <scope>NUCLEOTIDE SEQUENCE [LARGE SCALE GENOMIC DNA]</scope>
    <source>
        <strain evidence="4">JCM 16908</strain>
    </source>
</reference>
<evidence type="ECO:0000256" key="1">
    <source>
        <dbReference type="PROSITE-ProRule" id="PRU01251"/>
    </source>
</evidence>
<keyword evidence="4" id="KW-1185">Reference proteome</keyword>
<dbReference type="PANTHER" id="PTHR47016:SF5">
    <property type="entry name" value="CLP DOMAIN SUPERFAMILY PROTEIN"/>
    <property type="match status" value="1"/>
</dbReference>
<sequence>MFERFHQDARQTVILAQAETRLLGHGHVGTEHLLLSLLRQPNTVAARVLARHGLDHDQVGDAVARLLATGPANDLDADALESIGIDLDAIREKVEAAFGPGALDRDPRSRRGRPWRPAGHVPFTARSKKVLELSLREALALKHNYIGNGHILLGLLREGNGLAARILTDAGIDFDVLRQEIRTELR</sequence>
<dbReference type="PROSITE" id="PS51903">
    <property type="entry name" value="CLP_R"/>
    <property type="match status" value="1"/>
</dbReference>
<dbReference type="InterPro" id="IPR004176">
    <property type="entry name" value="Clp_R_N"/>
</dbReference>
<dbReference type="Gene3D" id="1.10.1780.10">
    <property type="entry name" value="Clp, N-terminal domain"/>
    <property type="match status" value="2"/>
</dbReference>
<evidence type="ECO:0000259" key="2">
    <source>
        <dbReference type="PROSITE" id="PS51903"/>
    </source>
</evidence>
<organism evidence="3 4">
    <name type="scientific">Sphaerisporangium flaviroseum</name>
    <dbReference type="NCBI Taxonomy" id="509199"/>
    <lineage>
        <taxon>Bacteria</taxon>
        <taxon>Bacillati</taxon>
        <taxon>Actinomycetota</taxon>
        <taxon>Actinomycetes</taxon>
        <taxon>Streptosporangiales</taxon>
        <taxon>Streptosporangiaceae</taxon>
        <taxon>Sphaerisporangium</taxon>
    </lineage>
</organism>
<protein>
    <recommendedName>
        <fullName evidence="2">Clp R domain-containing protein</fullName>
    </recommendedName>
</protein>
<dbReference type="Pfam" id="PF02861">
    <property type="entry name" value="Clp_N"/>
    <property type="match status" value="2"/>
</dbReference>
<dbReference type="SUPFAM" id="SSF81923">
    <property type="entry name" value="Double Clp-N motif"/>
    <property type="match status" value="2"/>
</dbReference>
<proteinExistence type="predicted"/>
<dbReference type="InterPro" id="IPR044217">
    <property type="entry name" value="CLPT1/2"/>
</dbReference>
<dbReference type="EMBL" id="BAAAZR010000018">
    <property type="protein sequence ID" value="GAA3823334.1"/>
    <property type="molecule type" value="Genomic_DNA"/>
</dbReference>
<keyword evidence="1" id="KW-0677">Repeat</keyword>
<accession>A0ABP7IPN4</accession>
<dbReference type="PANTHER" id="PTHR47016">
    <property type="entry name" value="ATP-DEPENDENT CLP PROTEASE ATP-BINDING SUBUNIT CLPT1, CHLOROPLASTIC"/>
    <property type="match status" value="1"/>
</dbReference>